<gene>
    <name evidence="3" type="ORF">HMPREF3192_01032</name>
</gene>
<dbReference type="Pfam" id="PF01476">
    <property type="entry name" value="LysM"/>
    <property type="match status" value="1"/>
</dbReference>
<reference evidence="4" key="1">
    <citation type="submission" date="2016-01" db="EMBL/GenBank/DDBJ databases">
        <authorList>
            <person name="Mitreva M."/>
            <person name="Pepin K.H."/>
            <person name="Mihindukulasuriya K.A."/>
            <person name="Fulton R."/>
            <person name="Fronick C."/>
            <person name="O'Laughlin M."/>
            <person name="Miner T."/>
            <person name="Herter B."/>
            <person name="Rosa B.A."/>
            <person name="Cordes M."/>
            <person name="Tomlinson C."/>
            <person name="Wollam A."/>
            <person name="Palsikar V.B."/>
            <person name="Mardis E.R."/>
            <person name="Wilson R.K."/>
        </authorList>
    </citation>
    <scope>NUCLEOTIDE SEQUENCE [LARGE SCALE GENOMIC DNA]</scope>
    <source>
        <strain evidence="4">DNF00019</strain>
    </source>
</reference>
<sequence length="117" mass="12723">MAVHASVGASRTKQTSQFFVNRTRVLTLGFGLVLATFFALSFLQTPAGALFTSPISASTQTKEIVVQPGDSLWKIAANNPVEGMTTQQLVNHIMQHNQLNTATLTQGQKLIIPEIRK</sequence>
<protein>
    <submittedName>
        <fullName evidence="3">LysM domain protein</fullName>
    </submittedName>
</protein>
<name>A0A133XS93_9ACTN</name>
<evidence type="ECO:0000259" key="2">
    <source>
        <dbReference type="PROSITE" id="PS51782"/>
    </source>
</evidence>
<keyword evidence="1" id="KW-0812">Transmembrane</keyword>
<dbReference type="InterPro" id="IPR018392">
    <property type="entry name" value="LysM"/>
</dbReference>
<dbReference type="PATRIC" id="fig|1393034.3.peg.996"/>
<organism evidence="3 4">
    <name type="scientific">Atopobium deltae</name>
    <dbReference type="NCBI Taxonomy" id="1393034"/>
    <lineage>
        <taxon>Bacteria</taxon>
        <taxon>Bacillati</taxon>
        <taxon>Actinomycetota</taxon>
        <taxon>Coriobacteriia</taxon>
        <taxon>Coriobacteriales</taxon>
        <taxon>Atopobiaceae</taxon>
        <taxon>Atopobium</taxon>
    </lineage>
</organism>
<dbReference type="Proteomes" id="UP000070675">
    <property type="component" value="Unassembled WGS sequence"/>
</dbReference>
<proteinExistence type="predicted"/>
<dbReference type="STRING" id="1393034.HMPREF3192_01032"/>
<keyword evidence="4" id="KW-1185">Reference proteome</keyword>
<keyword evidence="1" id="KW-1133">Transmembrane helix</keyword>
<evidence type="ECO:0000313" key="4">
    <source>
        <dbReference type="Proteomes" id="UP000070675"/>
    </source>
</evidence>
<dbReference type="SUPFAM" id="SSF54106">
    <property type="entry name" value="LysM domain"/>
    <property type="match status" value="1"/>
</dbReference>
<evidence type="ECO:0000313" key="3">
    <source>
        <dbReference type="EMBL" id="KXB33803.1"/>
    </source>
</evidence>
<feature type="domain" description="LysM" evidence="2">
    <location>
        <begin position="62"/>
        <end position="112"/>
    </location>
</feature>
<keyword evidence="1" id="KW-0472">Membrane</keyword>
<dbReference type="AlphaFoldDB" id="A0A133XS93"/>
<dbReference type="InterPro" id="IPR036779">
    <property type="entry name" value="LysM_dom_sf"/>
</dbReference>
<dbReference type="CDD" id="cd00118">
    <property type="entry name" value="LysM"/>
    <property type="match status" value="1"/>
</dbReference>
<dbReference type="Gene3D" id="3.10.350.10">
    <property type="entry name" value="LysM domain"/>
    <property type="match status" value="1"/>
</dbReference>
<dbReference type="PROSITE" id="PS51782">
    <property type="entry name" value="LYSM"/>
    <property type="match status" value="1"/>
</dbReference>
<comment type="caution">
    <text evidence="3">The sequence shown here is derived from an EMBL/GenBank/DDBJ whole genome shotgun (WGS) entry which is preliminary data.</text>
</comment>
<accession>A0A133XS93</accession>
<feature type="transmembrane region" description="Helical" evidence="1">
    <location>
        <begin position="25"/>
        <end position="43"/>
    </location>
</feature>
<dbReference type="EMBL" id="LSCR01000029">
    <property type="protein sequence ID" value="KXB33803.1"/>
    <property type="molecule type" value="Genomic_DNA"/>
</dbReference>
<evidence type="ECO:0000256" key="1">
    <source>
        <dbReference type="SAM" id="Phobius"/>
    </source>
</evidence>
<dbReference type="SMART" id="SM00257">
    <property type="entry name" value="LysM"/>
    <property type="match status" value="1"/>
</dbReference>